<proteinExistence type="predicted"/>
<accession>A0A9X9WZR2</accession>
<dbReference type="Proteomes" id="UP001138751">
    <property type="component" value="Unassembled WGS sequence"/>
</dbReference>
<keyword evidence="5" id="KW-1185">Reference proteome</keyword>
<evidence type="ECO:0000256" key="2">
    <source>
        <dbReference type="SAM" id="SignalP"/>
    </source>
</evidence>
<dbReference type="Pfam" id="PF08239">
    <property type="entry name" value="SH3_3"/>
    <property type="match status" value="1"/>
</dbReference>
<keyword evidence="2" id="KW-0732">Signal</keyword>
<gene>
    <name evidence="4" type="ORF">GXW76_15795</name>
</gene>
<protein>
    <submittedName>
        <fullName evidence="4">SH3 domain-containing protein</fullName>
    </submittedName>
</protein>
<sequence length="150" mass="15503">MTRAPVPLSSAAACCLLMAWAGSALGQGGAAGRDRGPFPPLQYESTDFWAEVHRWTGSEATRPRTQGPAGRPGQAAPAAPAASSPDGSPTVTTSAAARANIRAAPDLAAPVVRSMPRGSALRVFGEAPGGWFNVGETEPFGWVHERALQR</sequence>
<evidence type="ECO:0000259" key="3">
    <source>
        <dbReference type="Pfam" id="PF08239"/>
    </source>
</evidence>
<reference evidence="4" key="2">
    <citation type="journal article" date="2021" name="Syst. Appl. Microbiol.">
        <title>Roseomonas hellenica sp. nov., isolated from roots of wild-growing Alkanna tinctoria.</title>
        <authorList>
            <person name="Rat A."/>
            <person name="Naranjo H.D."/>
            <person name="Lebbe L."/>
            <person name="Cnockaert M."/>
            <person name="Krigas N."/>
            <person name="Grigoriadou K."/>
            <person name="Maloupa E."/>
            <person name="Willems A."/>
        </authorList>
    </citation>
    <scope>NUCLEOTIDE SEQUENCE</scope>
    <source>
        <strain evidence="4">LMG 31231</strain>
    </source>
</reference>
<organism evidence="4 5">
    <name type="scientific">Neoroseomonas soli</name>
    <dbReference type="NCBI Taxonomy" id="1081025"/>
    <lineage>
        <taxon>Bacteria</taxon>
        <taxon>Pseudomonadati</taxon>
        <taxon>Pseudomonadota</taxon>
        <taxon>Alphaproteobacteria</taxon>
        <taxon>Acetobacterales</taxon>
        <taxon>Acetobacteraceae</taxon>
        <taxon>Neoroseomonas</taxon>
    </lineage>
</organism>
<evidence type="ECO:0000313" key="5">
    <source>
        <dbReference type="Proteomes" id="UP001138751"/>
    </source>
</evidence>
<dbReference type="RefSeq" id="WP_211863060.1">
    <property type="nucleotide sequence ID" value="NZ_JAAEDM010000046.1"/>
</dbReference>
<name>A0A9X9WZR2_9PROT</name>
<feature type="signal peptide" evidence="2">
    <location>
        <begin position="1"/>
        <end position="26"/>
    </location>
</feature>
<dbReference type="Gene3D" id="2.30.30.40">
    <property type="entry name" value="SH3 Domains"/>
    <property type="match status" value="1"/>
</dbReference>
<dbReference type="EMBL" id="JAAEDM010000046">
    <property type="protein sequence ID" value="MBR0672641.1"/>
    <property type="molecule type" value="Genomic_DNA"/>
</dbReference>
<evidence type="ECO:0000313" key="4">
    <source>
        <dbReference type="EMBL" id="MBR0672641.1"/>
    </source>
</evidence>
<evidence type="ECO:0000256" key="1">
    <source>
        <dbReference type="SAM" id="MobiDB-lite"/>
    </source>
</evidence>
<feature type="chain" id="PRO_5040741255" evidence="2">
    <location>
        <begin position="27"/>
        <end position="150"/>
    </location>
</feature>
<dbReference type="AlphaFoldDB" id="A0A9X9WZR2"/>
<dbReference type="InterPro" id="IPR003646">
    <property type="entry name" value="SH3-like_bac-type"/>
</dbReference>
<feature type="domain" description="SH3b" evidence="3">
    <location>
        <begin position="98"/>
        <end position="148"/>
    </location>
</feature>
<comment type="caution">
    <text evidence="4">The sequence shown here is derived from an EMBL/GenBank/DDBJ whole genome shotgun (WGS) entry which is preliminary data.</text>
</comment>
<feature type="region of interest" description="Disordered" evidence="1">
    <location>
        <begin position="55"/>
        <end position="97"/>
    </location>
</feature>
<reference evidence="4" key="1">
    <citation type="submission" date="2020-01" db="EMBL/GenBank/DDBJ databases">
        <authorList>
            <person name="Rat A."/>
        </authorList>
    </citation>
    <scope>NUCLEOTIDE SEQUENCE</scope>
    <source>
        <strain evidence="4">LMG 31231</strain>
    </source>
</reference>
<feature type="compositionally biased region" description="Low complexity" evidence="1">
    <location>
        <begin position="67"/>
        <end position="97"/>
    </location>
</feature>